<accession>A0ABT7CXX6</accession>
<comment type="caution">
    <text evidence="2">The sequence shown here is derived from an EMBL/GenBank/DDBJ whole genome shotgun (WGS) entry which is preliminary data.</text>
</comment>
<name>A0ABT7CXX6_9BACT</name>
<proteinExistence type="predicted"/>
<evidence type="ECO:0000313" key="2">
    <source>
        <dbReference type="EMBL" id="MDJ1498597.1"/>
    </source>
</evidence>
<evidence type="ECO:0000313" key="3">
    <source>
        <dbReference type="Proteomes" id="UP001228581"/>
    </source>
</evidence>
<organism evidence="2 3">
    <name type="scientific">Xanthocytophaga flava</name>
    <dbReference type="NCBI Taxonomy" id="3048013"/>
    <lineage>
        <taxon>Bacteria</taxon>
        <taxon>Pseudomonadati</taxon>
        <taxon>Bacteroidota</taxon>
        <taxon>Cytophagia</taxon>
        <taxon>Cytophagales</taxon>
        <taxon>Rhodocytophagaceae</taxon>
        <taxon>Xanthocytophaga</taxon>
    </lineage>
</organism>
<gene>
    <name evidence="2" type="ORF">QNI19_37025</name>
</gene>
<evidence type="ECO:0008006" key="4">
    <source>
        <dbReference type="Google" id="ProtNLM"/>
    </source>
</evidence>
<evidence type="ECO:0000256" key="1">
    <source>
        <dbReference type="SAM" id="SignalP"/>
    </source>
</evidence>
<sequence>MNYTFWVVVCMSMFYKINVNALTMDKPAVVLVKPVYNLNPKDADTTITLQQTYVVSTDDNLVVDFSVPVKLTVIESKTQVVEVRLSLTGKSIKANAEQKAKTLKLSASKEELSGYVKTGELLLAIPATLKSQFTLQEGQILFNATDAKLQLQLQRGDVKLLNAKGNYTISVNQGSITCQKSQIQGSLKASSGLTQIIQSKGHFLATTGSGFFTVNSPSQDVNASIQKGQMDLKVAEGNVFAQIRDGNFSFEWQGKEKVQAQQFDIRAINSIVLLNFPVGFSMDLNLDQNQTHELLASTDTTAVPTLKRKGKKMKLESEFALTKPTEKEIIHRGKKMKIAQSHQLINGGANKVSIHSTDSEVYFKKLKGSSKN</sequence>
<dbReference type="EMBL" id="JASJOT010000051">
    <property type="protein sequence ID" value="MDJ1498597.1"/>
    <property type="molecule type" value="Genomic_DNA"/>
</dbReference>
<keyword evidence="3" id="KW-1185">Reference proteome</keyword>
<feature type="signal peptide" evidence="1">
    <location>
        <begin position="1"/>
        <end position="21"/>
    </location>
</feature>
<dbReference type="Proteomes" id="UP001228581">
    <property type="component" value="Unassembled WGS sequence"/>
</dbReference>
<feature type="chain" id="PRO_5046155518" description="Adhesin domain-containing protein" evidence="1">
    <location>
        <begin position="22"/>
        <end position="372"/>
    </location>
</feature>
<reference evidence="2 3" key="1">
    <citation type="submission" date="2023-05" db="EMBL/GenBank/DDBJ databases">
        <authorList>
            <person name="Zhang X."/>
        </authorList>
    </citation>
    <scope>NUCLEOTIDE SEQUENCE [LARGE SCALE GENOMIC DNA]</scope>
    <source>
        <strain evidence="2 3">DM2B3-1</strain>
    </source>
</reference>
<keyword evidence="1" id="KW-0732">Signal</keyword>
<protein>
    <recommendedName>
        <fullName evidence="4">Adhesin domain-containing protein</fullName>
    </recommendedName>
</protein>